<evidence type="ECO:0000313" key="3">
    <source>
        <dbReference type="EMBL" id="GAT54896.1"/>
    </source>
</evidence>
<feature type="region of interest" description="Disordered" evidence="1">
    <location>
        <begin position="112"/>
        <end position="169"/>
    </location>
</feature>
<name>A0ABQ0LY88_MYCCL</name>
<feature type="compositionally biased region" description="Polar residues" evidence="1">
    <location>
        <begin position="116"/>
        <end position="141"/>
    </location>
</feature>
<protein>
    <submittedName>
        <fullName evidence="3">Uncharacterized protein</fullName>
    </submittedName>
</protein>
<dbReference type="EMBL" id="DF848799">
    <property type="protein sequence ID" value="GAT54896.1"/>
    <property type="molecule type" value="Genomic_DNA"/>
</dbReference>
<feature type="non-terminal residue" evidence="3">
    <location>
        <position position="316"/>
    </location>
</feature>
<evidence type="ECO:0000256" key="1">
    <source>
        <dbReference type="SAM" id="MobiDB-lite"/>
    </source>
</evidence>
<keyword evidence="4" id="KW-1185">Reference proteome</keyword>
<accession>A0ABQ0LY88</accession>
<dbReference type="Proteomes" id="UP000815677">
    <property type="component" value="Unassembled WGS sequence"/>
</dbReference>
<sequence length="316" mass="35062">MRLWVRVSLLDTLSALAMSFRIVQNAFDSQGPLSRPPKIDASESEKGTDQFVALGIDQAKELAKRWADGIGTPAAWKIHAEELREPFQVLMPYARIGHDALVAIMRVSSDKADQLSRPTSESNPSPLQRSHSPTPTMSPWSSYRCRCVPNPPKPARNGASLRSPSSPKSGMAATQVQLFEFLDSDDFKSHTVKLRFPIAPALQGLIDERKGRKKKLGRYEILGDASIAWLVAKIQHREFPEATLAAYRRAADVLLSNKTFHYILFKLDLCGATFHKGHANAFEIYLAVLSEHDYAAAFTLVDTIFTPLVCVAMRTG</sequence>
<reference evidence="3" key="1">
    <citation type="submission" date="2014-09" db="EMBL/GenBank/DDBJ databases">
        <title>Genome sequence of the luminous mushroom Mycena chlorophos for searching fungal bioluminescence genes.</title>
        <authorList>
            <person name="Tanaka Y."/>
            <person name="Kasuga D."/>
            <person name="Oba Y."/>
            <person name="Hase S."/>
            <person name="Sato K."/>
            <person name="Oba Y."/>
            <person name="Sakakibara Y."/>
        </authorList>
    </citation>
    <scope>NUCLEOTIDE SEQUENCE</scope>
</reference>
<dbReference type="SUPFAM" id="SSF69065">
    <property type="entry name" value="RNase III domain-like"/>
    <property type="match status" value="1"/>
</dbReference>
<keyword evidence="2" id="KW-0732">Signal</keyword>
<feature type="chain" id="PRO_5045710820" evidence="2">
    <location>
        <begin position="20"/>
        <end position="316"/>
    </location>
</feature>
<evidence type="ECO:0000313" key="4">
    <source>
        <dbReference type="Proteomes" id="UP000815677"/>
    </source>
</evidence>
<organism evidence="3 4">
    <name type="scientific">Mycena chlorophos</name>
    <name type="common">Agaric fungus</name>
    <name type="synonym">Agaricus chlorophos</name>
    <dbReference type="NCBI Taxonomy" id="658473"/>
    <lineage>
        <taxon>Eukaryota</taxon>
        <taxon>Fungi</taxon>
        <taxon>Dikarya</taxon>
        <taxon>Basidiomycota</taxon>
        <taxon>Agaricomycotina</taxon>
        <taxon>Agaricomycetes</taxon>
        <taxon>Agaricomycetidae</taxon>
        <taxon>Agaricales</taxon>
        <taxon>Marasmiineae</taxon>
        <taxon>Mycenaceae</taxon>
        <taxon>Mycena</taxon>
    </lineage>
</organism>
<dbReference type="InterPro" id="IPR036389">
    <property type="entry name" value="RNase_III_sf"/>
</dbReference>
<evidence type="ECO:0000256" key="2">
    <source>
        <dbReference type="SAM" id="SignalP"/>
    </source>
</evidence>
<gene>
    <name evidence="3" type="ORF">MCHLO_11716</name>
</gene>
<feature type="non-terminal residue" evidence="3">
    <location>
        <position position="1"/>
    </location>
</feature>
<proteinExistence type="predicted"/>
<feature type="compositionally biased region" description="Polar residues" evidence="1">
    <location>
        <begin position="160"/>
        <end position="169"/>
    </location>
</feature>
<feature type="signal peptide" evidence="2">
    <location>
        <begin position="1"/>
        <end position="19"/>
    </location>
</feature>